<evidence type="ECO:0000256" key="4">
    <source>
        <dbReference type="ARBA" id="ARBA00022801"/>
    </source>
</evidence>
<gene>
    <name evidence="8" type="primary">D25_1</name>
    <name evidence="8" type="ORF">EC973_000248</name>
</gene>
<evidence type="ECO:0000259" key="7">
    <source>
        <dbReference type="PROSITE" id="PS51677"/>
    </source>
</evidence>
<dbReference type="Gene3D" id="3.20.20.370">
    <property type="entry name" value="Glycoside hydrolase/deacetylase"/>
    <property type="match status" value="1"/>
</dbReference>
<protein>
    <submittedName>
        <fullName evidence="8">Carbohydrate esterase 4 protein</fullName>
    </submittedName>
</protein>
<name>A0A8H7EU57_9FUNG</name>
<dbReference type="PANTHER" id="PTHR46471">
    <property type="entry name" value="CHITIN DEACETYLASE"/>
    <property type="match status" value="1"/>
</dbReference>
<dbReference type="InterPro" id="IPR011330">
    <property type="entry name" value="Glyco_hydro/deAcase_b/a-brl"/>
</dbReference>
<comment type="cofactor">
    <cofactor evidence="1">
        <name>Co(2+)</name>
        <dbReference type="ChEBI" id="CHEBI:48828"/>
    </cofactor>
</comment>
<feature type="signal peptide" evidence="6">
    <location>
        <begin position="1"/>
        <end position="19"/>
    </location>
</feature>
<evidence type="ECO:0000313" key="9">
    <source>
        <dbReference type="Proteomes" id="UP000605846"/>
    </source>
</evidence>
<dbReference type="PROSITE" id="PS51677">
    <property type="entry name" value="NODB"/>
    <property type="match status" value="1"/>
</dbReference>
<dbReference type="InterPro" id="IPR002509">
    <property type="entry name" value="NODB_dom"/>
</dbReference>
<dbReference type="PANTHER" id="PTHR46471:SF9">
    <property type="entry name" value="CHITIN DEACETYLASE"/>
    <property type="match status" value="1"/>
</dbReference>
<reference evidence="8" key="1">
    <citation type="submission" date="2020-01" db="EMBL/GenBank/DDBJ databases">
        <title>Genome Sequencing of Three Apophysomyces-Like Fungal Strains Confirms a Novel Fungal Genus in the Mucoromycota with divergent Burkholderia-like Endosymbiotic Bacteria.</title>
        <authorList>
            <person name="Stajich J.E."/>
            <person name="Macias A.M."/>
            <person name="Carter-House D."/>
            <person name="Lovett B."/>
            <person name="Kasson L.R."/>
            <person name="Berry K."/>
            <person name="Grigoriev I."/>
            <person name="Chang Y."/>
            <person name="Spatafora J."/>
            <person name="Kasson M.T."/>
        </authorList>
    </citation>
    <scope>NUCLEOTIDE SEQUENCE</scope>
    <source>
        <strain evidence="8">NRRL A-21654</strain>
    </source>
</reference>
<keyword evidence="4" id="KW-0378">Hydrolase</keyword>
<keyword evidence="2" id="KW-0479">Metal-binding</keyword>
<dbReference type="GO" id="GO:0046872">
    <property type="term" value="F:metal ion binding"/>
    <property type="evidence" value="ECO:0007669"/>
    <property type="project" value="UniProtKB-KW"/>
</dbReference>
<evidence type="ECO:0000256" key="6">
    <source>
        <dbReference type="SAM" id="SignalP"/>
    </source>
</evidence>
<comment type="caution">
    <text evidence="8">The sequence shown here is derived from an EMBL/GenBank/DDBJ whole genome shotgun (WGS) entry which is preliminary data.</text>
</comment>
<evidence type="ECO:0000313" key="8">
    <source>
        <dbReference type="EMBL" id="KAF7731440.1"/>
    </source>
</evidence>
<dbReference type="EMBL" id="JABAYA010000010">
    <property type="protein sequence ID" value="KAF7731440.1"/>
    <property type="molecule type" value="Genomic_DNA"/>
</dbReference>
<feature type="domain" description="NodB homology" evidence="7">
    <location>
        <begin position="38"/>
        <end position="237"/>
    </location>
</feature>
<dbReference type="SUPFAM" id="SSF88713">
    <property type="entry name" value="Glycoside hydrolase/deacetylase"/>
    <property type="match status" value="1"/>
</dbReference>
<evidence type="ECO:0000256" key="5">
    <source>
        <dbReference type="ARBA" id="ARBA00023277"/>
    </source>
</evidence>
<evidence type="ECO:0000256" key="2">
    <source>
        <dbReference type="ARBA" id="ARBA00022723"/>
    </source>
</evidence>
<sequence>MRATLIFTLATALLSAVSAARVRQPTVPVVYQKCKQPGSVALTFDDGPFEYTWDLAKLLHEQGVKATFFMNGKNFADVASETTQTSDGEKTYLQVIKHVHDLGHQVASHTYTHKNLPGLSDRQVKAEMNKESNLIYKAIGKRPAYMRPPEGAYDSRSLAILGQLGYKGVVMWDIDTNDWRGLGLEAEMKEIAAVVDQETCGNADGHIILMHDVWEHTAKELAPWAIQYLRCKGFRFQTVAECLGTNDPYL</sequence>
<dbReference type="GO" id="GO:0005975">
    <property type="term" value="P:carbohydrate metabolic process"/>
    <property type="evidence" value="ECO:0007669"/>
    <property type="project" value="InterPro"/>
</dbReference>
<keyword evidence="9" id="KW-1185">Reference proteome</keyword>
<accession>A0A8H7EU57</accession>
<evidence type="ECO:0000256" key="1">
    <source>
        <dbReference type="ARBA" id="ARBA00001941"/>
    </source>
</evidence>
<dbReference type="Pfam" id="PF01522">
    <property type="entry name" value="Polysacc_deac_1"/>
    <property type="match status" value="1"/>
</dbReference>
<evidence type="ECO:0000256" key="3">
    <source>
        <dbReference type="ARBA" id="ARBA00022729"/>
    </source>
</evidence>
<dbReference type="Proteomes" id="UP000605846">
    <property type="component" value="Unassembled WGS sequence"/>
</dbReference>
<feature type="chain" id="PRO_5034192809" evidence="6">
    <location>
        <begin position="20"/>
        <end position="250"/>
    </location>
</feature>
<keyword evidence="5" id="KW-0119">Carbohydrate metabolism</keyword>
<proteinExistence type="predicted"/>
<dbReference type="OrthoDB" id="2125469at2759"/>
<dbReference type="AlphaFoldDB" id="A0A8H7EU57"/>
<dbReference type="GO" id="GO:0016810">
    <property type="term" value="F:hydrolase activity, acting on carbon-nitrogen (but not peptide) bonds"/>
    <property type="evidence" value="ECO:0007669"/>
    <property type="project" value="InterPro"/>
</dbReference>
<keyword evidence="3 6" id="KW-0732">Signal</keyword>
<organism evidence="8 9">
    <name type="scientific">Apophysomyces ossiformis</name>
    <dbReference type="NCBI Taxonomy" id="679940"/>
    <lineage>
        <taxon>Eukaryota</taxon>
        <taxon>Fungi</taxon>
        <taxon>Fungi incertae sedis</taxon>
        <taxon>Mucoromycota</taxon>
        <taxon>Mucoromycotina</taxon>
        <taxon>Mucoromycetes</taxon>
        <taxon>Mucorales</taxon>
        <taxon>Mucorineae</taxon>
        <taxon>Mucoraceae</taxon>
        <taxon>Apophysomyces</taxon>
    </lineage>
</organism>